<dbReference type="SUPFAM" id="SSF54695">
    <property type="entry name" value="POZ domain"/>
    <property type="match status" value="1"/>
</dbReference>
<evidence type="ECO:0000313" key="4">
    <source>
        <dbReference type="EMBL" id="CAD7703270.1"/>
    </source>
</evidence>
<comment type="caution">
    <text evidence="4">The sequence shown here is derived from an EMBL/GenBank/DDBJ whole genome shotgun (WGS) entry which is preliminary data.</text>
</comment>
<feature type="region of interest" description="Disordered" evidence="2">
    <location>
        <begin position="273"/>
        <end position="299"/>
    </location>
</feature>
<keyword evidence="5" id="KW-1185">Reference proteome</keyword>
<dbReference type="PROSITE" id="PS50097">
    <property type="entry name" value="BTB"/>
    <property type="match status" value="1"/>
</dbReference>
<evidence type="ECO:0000259" key="3">
    <source>
        <dbReference type="PROSITE" id="PS50097"/>
    </source>
</evidence>
<evidence type="ECO:0000313" key="5">
    <source>
        <dbReference type="Proteomes" id="UP000708148"/>
    </source>
</evidence>
<dbReference type="Pfam" id="PF00651">
    <property type="entry name" value="BTB"/>
    <property type="match status" value="1"/>
</dbReference>
<organism evidence="4 5">
    <name type="scientific">Ostreobium quekettii</name>
    <dbReference type="NCBI Taxonomy" id="121088"/>
    <lineage>
        <taxon>Eukaryota</taxon>
        <taxon>Viridiplantae</taxon>
        <taxon>Chlorophyta</taxon>
        <taxon>core chlorophytes</taxon>
        <taxon>Ulvophyceae</taxon>
        <taxon>TCBD clade</taxon>
        <taxon>Bryopsidales</taxon>
        <taxon>Ostreobineae</taxon>
        <taxon>Ostreobiaceae</taxon>
        <taxon>Ostreobium</taxon>
    </lineage>
</organism>
<name>A0A8S1J7V6_9CHLO</name>
<proteinExistence type="predicted"/>
<reference evidence="4" key="1">
    <citation type="submission" date="2020-12" db="EMBL/GenBank/DDBJ databases">
        <authorList>
            <person name="Iha C."/>
        </authorList>
    </citation>
    <scope>NUCLEOTIDE SEQUENCE</scope>
</reference>
<evidence type="ECO:0000256" key="1">
    <source>
        <dbReference type="ARBA" id="ARBA00004906"/>
    </source>
</evidence>
<dbReference type="OrthoDB" id="6359816at2759"/>
<sequence length="299" mass="33396">MERRDSKQHLQDGEDSLEGTCDAALVLSDGTEVLVHSQALIMHSRFFRRMIADVQCGRPRAASGELLRIPLDDGTSLEDVEVLLGYLYKRDAVVNSFEDAKALVFLADKFDMPSIIRLCEPKLCSDVHRLHFAGFAASLPRGRSTGKSNTPFDLQGLDECYDAARWLSLAERWNLVNLMLKCQAVITQSLAYTDAKSTYSAFAKLQEHRISLKSMYSIASVLGQCLNNFGKCSCGKMFSSLRCSSCFLDNTPKATMDLCEKMLQECHKEVKGDEDKLRRMPSGQLSMSRAESTPNPTLR</sequence>
<protein>
    <recommendedName>
        <fullName evidence="3">BTB domain-containing protein</fullName>
    </recommendedName>
</protein>
<dbReference type="InterPro" id="IPR000210">
    <property type="entry name" value="BTB/POZ_dom"/>
</dbReference>
<comment type="pathway">
    <text evidence="1">Protein modification; protein ubiquitination.</text>
</comment>
<dbReference type="SMART" id="SM00225">
    <property type="entry name" value="BTB"/>
    <property type="match status" value="1"/>
</dbReference>
<dbReference type="CDD" id="cd18186">
    <property type="entry name" value="BTB_POZ_ZBTB_KLHL-like"/>
    <property type="match status" value="1"/>
</dbReference>
<feature type="domain" description="BTB" evidence="3">
    <location>
        <begin position="21"/>
        <end position="96"/>
    </location>
</feature>
<dbReference type="Gene3D" id="3.30.710.10">
    <property type="entry name" value="Potassium Channel Kv1.1, Chain A"/>
    <property type="match status" value="1"/>
</dbReference>
<dbReference type="Proteomes" id="UP000708148">
    <property type="component" value="Unassembled WGS sequence"/>
</dbReference>
<dbReference type="EMBL" id="CAJHUC010002137">
    <property type="protein sequence ID" value="CAD7703270.1"/>
    <property type="molecule type" value="Genomic_DNA"/>
</dbReference>
<dbReference type="AlphaFoldDB" id="A0A8S1J7V6"/>
<evidence type="ECO:0000256" key="2">
    <source>
        <dbReference type="SAM" id="MobiDB-lite"/>
    </source>
</evidence>
<gene>
    <name evidence="4" type="ORF">OSTQU699_LOCUS8627</name>
</gene>
<feature type="compositionally biased region" description="Polar residues" evidence="2">
    <location>
        <begin position="283"/>
        <end position="299"/>
    </location>
</feature>
<accession>A0A8S1J7V6</accession>
<dbReference type="InterPro" id="IPR011333">
    <property type="entry name" value="SKP1/BTB/POZ_sf"/>
</dbReference>